<evidence type="ECO:0000313" key="4">
    <source>
        <dbReference type="Proteomes" id="UP000199001"/>
    </source>
</evidence>
<organism evidence="3 4">
    <name type="scientific">Micromonospora citrea</name>
    <dbReference type="NCBI Taxonomy" id="47855"/>
    <lineage>
        <taxon>Bacteria</taxon>
        <taxon>Bacillati</taxon>
        <taxon>Actinomycetota</taxon>
        <taxon>Actinomycetes</taxon>
        <taxon>Micromonosporales</taxon>
        <taxon>Micromonosporaceae</taxon>
        <taxon>Micromonospora</taxon>
    </lineage>
</organism>
<dbReference type="EMBL" id="FMHZ01000002">
    <property type="protein sequence ID" value="SCL65957.1"/>
    <property type="molecule type" value="Genomic_DNA"/>
</dbReference>
<keyword evidence="2" id="KW-0812">Transmembrane</keyword>
<evidence type="ECO:0000256" key="1">
    <source>
        <dbReference type="SAM" id="MobiDB-lite"/>
    </source>
</evidence>
<dbReference type="Proteomes" id="UP000199001">
    <property type="component" value="Unassembled WGS sequence"/>
</dbReference>
<accession>A0A1C6VIB4</accession>
<dbReference type="STRING" id="47855.GA0070606_4228"/>
<keyword evidence="2" id="KW-0472">Membrane</keyword>
<gene>
    <name evidence="3" type="ORF">GA0070606_4228</name>
</gene>
<dbReference type="OrthoDB" id="3390941at2"/>
<dbReference type="RefSeq" id="WP_091103206.1">
    <property type="nucleotide sequence ID" value="NZ_FMHZ01000002.1"/>
</dbReference>
<name>A0A1C6VIB4_9ACTN</name>
<feature type="transmembrane region" description="Helical" evidence="2">
    <location>
        <begin position="43"/>
        <end position="66"/>
    </location>
</feature>
<dbReference type="AlphaFoldDB" id="A0A1C6VIB4"/>
<protein>
    <submittedName>
        <fullName evidence="3">Uncharacterized protein</fullName>
    </submittedName>
</protein>
<proteinExistence type="predicted"/>
<evidence type="ECO:0000313" key="3">
    <source>
        <dbReference type="EMBL" id="SCL65957.1"/>
    </source>
</evidence>
<reference evidence="4" key="1">
    <citation type="submission" date="2016-06" db="EMBL/GenBank/DDBJ databases">
        <authorList>
            <person name="Varghese N."/>
            <person name="Submissions Spin"/>
        </authorList>
    </citation>
    <scope>NUCLEOTIDE SEQUENCE [LARGE SCALE GENOMIC DNA]</scope>
    <source>
        <strain evidence="4">DSM 43903</strain>
    </source>
</reference>
<keyword evidence="2" id="KW-1133">Transmembrane helix</keyword>
<evidence type="ECO:0000256" key="2">
    <source>
        <dbReference type="SAM" id="Phobius"/>
    </source>
</evidence>
<feature type="region of interest" description="Disordered" evidence="1">
    <location>
        <begin position="221"/>
        <end position="257"/>
    </location>
</feature>
<sequence>MSRYDVETLIRDTFRSHEAEADEGGADLAGAVRARVARRRRRATVAGAGAAAVAVLVAVGVVPALVGQDRARPPAGDTAAEDRAATADWRWESSLGAEIRVPAGWAVNDFGCGMTDGPSVVRGGGLAHTCLTPEAVHKELAIISDRVGRQPDDARLPGRSVTVSGVPALRAEGRLPDGRYAGTINVPRRDVAIAVRTRDAATTRRILDSLRLVQTDHVGCPTQRQPVVNAPLPGWEPPQSSTASDARTPPREPFVPEHPSAVSICAYGSGVGGMPRPERIRASTRLAGADATALAVALNAAPAGSNPAGKACPRPEPADGYDVLLLLRSRDGERRVVASWNRCVGRGLDNGVRRAQLTEPLLAAIMRPLGVGYVLAAPLSD</sequence>
<keyword evidence="4" id="KW-1185">Reference proteome</keyword>